<evidence type="ECO:0000256" key="3">
    <source>
        <dbReference type="SAM" id="SignalP"/>
    </source>
</evidence>
<evidence type="ECO:0000256" key="1">
    <source>
        <dbReference type="ARBA" id="ARBA00022729"/>
    </source>
</evidence>
<comment type="caution">
    <text evidence="5">The sequence shown here is derived from an EMBL/GenBank/DDBJ whole genome shotgun (WGS) entry which is preliminary data.</text>
</comment>
<dbReference type="GO" id="GO:0016787">
    <property type="term" value="F:hydrolase activity"/>
    <property type="evidence" value="ECO:0007669"/>
    <property type="project" value="UniProtKB-KW"/>
</dbReference>
<keyword evidence="2" id="KW-0378">Hydrolase</keyword>
<dbReference type="Proteomes" id="UP000215289">
    <property type="component" value="Unassembled WGS sequence"/>
</dbReference>
<dbReference type="InterPro" id="IPR004843">
    <property type="entry name" value="Calcineurin-like_PHP"/>
</dbReference>
<accession>A0A229YM50</accession>
<sequence>MSMAIGNLLALASAAIAGLVNPSVNPLVNKSAKVAPAGLDVLTVGIIGDYGWTGWRPAPESFCLDAMPQLVAANVTIPNEIIEDCGSDRASAVNATFLQEDTAAYVGQICAMKNCSAFISVGDNFYDTGIDFNTAGLIRFVEAWSAMYQQGIYQNAPWYQCLGNHDVLPGQPGVDMQTKVAPLMDSRWYFGTEQLPYYTYDLTGKDWTATFVVLDSNCFLDSYQTNTSVYFTPYLAECHEPQNLQVQIDFLEDSFAKSKADWKFLQLHHPYMSSATNETDLAPLISIVEKYNGVVLNGHDHCLAHYYNNNTNFVLSGAAGLPAASDCNYGVPLGPYAEYLAANSEAAASGFVTMDISAEFLNFEYYVRNMQYDGGDLYPVANDMVPSYSFKVTKKAI</sequence>
<organism evidence="5 6">
    <name type="scientific">Aspergillus turcosus</name>
    <dbReference type="NCBI Taxonomy" id="1245748"/>
    <lineage>
        <taxon>Eukaryota</taxon>
        <taxon>Fungi</taxon>
        <taxon>Dikarya</taxon>
        <taxon>Ascomycota</taxon>
        <taxon>Pezizomycotina</taxon>
        <taxon>Eurotiomycetes</taxon>
        <taxon>Eurotiomycetidae</taxon>
        <taxon>Eurotiales</taxon>
        <taxon>Aspergillaceae</taxon>
        <taxon>Aspergillus</taxon>
        <taxon>Aspergillus subgen. Fumigati</taxon>
    </lineage>
</organism>
<dbReference type="PANTHER" id="PTHR10161:SF14">
    <property type="entry name" value="TARTRATE-RESISTANT ACID PHOSPHATASE TYPE 5"/>
    <property type="match status" value="1"/>
</dbReference>
<evidence type="ECO:0000256" key="2">
    <source>
        <dbReference type="ARBA" id="ARBA00022801"/>
    </source>
</evidence>
<name>A0A229YM50_9EURO</name>
<dbReference type="STRING" id="1245748.A0A229YM50"/>
<keyword evidence="6" id="KW-1185">Reference proteome</keyword>
<dbReference type="SUPFAM" id="SSF56300">
    <property type="entry name" value="Metallo-dependent phosphatases"/>
    <property type="match status" value="1"/>
</dbReference>
<evidence type="ECO:0000259" key="4">
    <source>
        <dbReference type="Pfam" id="PF00149"/>
    </source>
</evidence>
<dbReference type="OrthoDB" id="411211at2759"/>
<dbReference type="InterPro" id="IPR029052">
    <property type="entry name" value="Metallo-depent_PP-like"/>
</dbReference>
<protein>
    <recommendedName>
        <fullName evidence="4">Calcineurin-like phosphoesterase domain-containing protein</fullName>
    </recommendedName>
</protein>
<dbReference type="EMBL" id="NIDN02000187">
    <property type="protein sequence ID" value="RLL94749.1"/>
    <property type="molecule type" value="Genomic_DNA"/>
</dbReference>
<dbReference type="Pfam" id="PF00149">
    <property type="entry name" value="Metallophos"/>
    <property type="match status" value="1"/>
</dbReference>
<reference evidence="5 6" key="1">
    <citation type="submission" date="2018-08" db="EMBL/GenBank/DDBJ databases">
        <title>Draft genome sequences of two Aspergillus turcosus clinical strains isolated from bronchoalveolar lavage fluid: one azole-susceptible and the other azole-resistant.</title>
        <authorList>
            <person name="Parent-Michaud M."/>
            <person name="Dufresne P.J."/>
            <person name="Fournier E."/>
            <person name="Martineau C."/>
            <person name="Moreira S."/>
            <person name="Perkins V."/>
            <person name="De Repentigny L."/>
            <person name="Dufresne S.F."/>
        </authorList>
    </citation>
    <scope>NUCLEOTIDE SEQUENCE [LARGE SCALE GENOMIC DNA]</scope>
    <source>
        <strain evidence="5">HMR AF 1038</strain>
    </source>
</reference>
<feature type="chain" id="PRO_5011911795" description="Calcineurin-like phosphoesterase domain-containing protein" evidence="3">
    <location>
        <begin position="18"/>
        <end position="397"/>
    </location>
</feature>
<gene>
    <name evidence="5" type="ORF">CFD26_104790</name>
</gene>
<keyword evidence="1 3" id="KW-0732">Signal</keyword>
<dbReference type="Gene3D" id="3.60.21.10">
    <property type="match status" value="1"/>
</dbReference>
<proteinExistence type="predicted"/>
<evidence type="ECO:0000313" key="6">
    <source>
        <dbReference type="Proteomes" id="UP000215289"/>
    </source>
</evidence>
<dbReference type="AlphaFoldDB" id="A0A229YM50"/>
<feature type="domain" description="Calcineurin-like phosphoesterase" evidence="4">
    <location>
        <begin position="100"/>
        <end position="302"/>
    </location>
</feature>
<dbReference type="InterPro" id="IPR051558">
    <property type="entry name" value="Metallophosphoesterase_PAP"/>
</dbReference>
<evidence type="ECO:0000313" key="5">
    <source>
        <dbReference type="EMBL" id="RLL94749.1"/>
    </source>
</evidence>
<feature type="signal peptide" evidence="3">
    <location>
        <begin position="1"/>
        <end position="17"/>
    </location>
</feature>
<dbReference type="PANTHER" id="PTHR10161">
    <property type="entry name" value="TARTRATE-RESISTANT ACID PHOSPHATASE TYPE 5"/>
    <property type="match status" value="1"/>
</dbReference>